<reference evidence="3" key="1">
    <citation type="journal article" date="2023" name="Mol. Biol. Evol.">
        <title>Third-Generation Sequencing Reveals the Adaptive Role of the Epigenome in Three Deep-Sea Polychaetes.</title>
        <authorList>
            <person name="Perez M."/>
            <person name="Aroh O."/>
            <person name="Sun Y."/>
            <person name="Lan Y."/>
            <person name="Juniper S.K."/>
            <person name="Young C.R."/>
            <person name="Angers B."/>
            <person name="Qian P.Y."/>
        </authorList>
    </citation>
    <scope>NUCLEOTIDE SEQUENCE</scope>
    <source>
        <strain evidence="3">P08H-3</strain>
    </source>
</reference>
<dbReference type="SMART" id="SM00135">
    <property type="entry name" value="LY"/>
    <property type="match status" value="4"/>
</dbReference>
<sequence length="297" mass="34133">MFSIRFFLEYFMIAPSWMRFLEMALLCACVVHPPCAAEAPPVDDSRKPNSTEQWHTDVRHGKNLFWVQNPANSSGSSRIVSIFGDPDSWVVNRTATTSYIRAPNNRWRFTGLTFNFRKRTLYWSDTGNKKIQGLVLTNDDVPFTIFDGISNGVHSLALDWLTNNIYWTDSLYNWIVMAPAVPDTTLFRIVINTDLDHPMGLVVHPFRGLLFWTDWGAVAKIEKSDTTGNSRRTIVDRDLVTPMGLALDTDGSRLYWVDRDRGTIESVDIFTSQRIIHFTVEDTQFVSLALYHVMYNY</sequence>
<dbReference type="Proteomes" id="UP001208570">
    <property type="component" value="Unassembled WGS sequence"/>
</dbReference>
<dbReference type="PANTHER" id="PTHR46513:SF13">
    <property type="entry name" value="EGF-LIKE DOMAIN-CONTAINING PROTEIN"/>
    <property type="match status" value="1"/>
</dbReference>
<feature type="signal peptide" evidence="2">
    <location>
        <begin position="1"/>
        <end position="37"/>
    </location>
</feature>
<dbReference type="Pfam" id="PF00058">
    <property type="entry name" value="Ldl_recept_b"/>
    <property type="match status" value="1"/>
</dbReference>
<evidence type="ECO:0000313" key="4">
    <source>
        <dbReference type="Proteomes" id="UP001208570"/>
    </source>
</evidence>
<proteinExistence type="predicted"/>
<protein>
    <submittedName>
        <fullName evidence="3">Uncharacterized protein</fullName>
    </submittedName>
</protein>
<evidence type="ECO:0000256" key="1">
    <source>
        <dbReference type="PROSITE-ProRule" id="PRU00461"/>
    </source>
</evidence>
<feature type="repeat" description="LDL-receptor class B" evidence="1">
    <location>
        <begin position="208"/>
        <end position="251"/>
    </location>
</feature>
<evidence type="ECO:0000256" key="2">
    <source>
        <dbReference type="SAM" id="SignalP"/>
    </source>
</evidence>
<dbReference type="SUPFAM" id="SSF63825">
    <property type="entry name" value="YWTD domain"/>
    <property type="match status" value="1"/>
</dbReference>
<dbReference type="InterPro" id="IPR000033">
    <property type="entry name" value="LDLR_classB_rpt"/>
</dbReference>
<dbReference type="Gene3D" id="2.120.10.30">
    <property type="entry name" value="TolB, C-terminal domain"/>
    <property type="match status" value="1"/>
</dbReference>
<dbReference type="EMBL" id="JAODUP010000555">
    <property type="protein sequence ID" value="KAK2147401.1"/>
    <property type="molecule type" value="Genomic_DNA"/>
</dbReference>
<dbReference type="PROSITE" id="PS51120">
    <property type="entry name" value="LDLRB"/>
    <property type="match status" value="1"/>
</dbReference>
<dbReference type="InterPro" id="IPR011042">
    <property type="entry name" value="6-blade_b-propeller_TolB-like"/>
</dbReference>
<accession>A0AAD9MXH3</accession>
<dbReference type="InterPro" id="IPR050778">
    <property type="entry name" value="Cueball_EGF_LRP_Nidogen"/>
</dbReference>
<evidence type="ECO:0000313" key="3">
    <source>
        <dbReference type="EMBL" id="KAK2147401.1"/>
    </source>
</evidence>
<comment type="caution">
    <text evidence="3">The sequence shown here is derived from an EMBL/GenBank/DDBJ whole genome shotgun (WGS) entry which is preliminary data.</text>
</comment>
<keyword evidence="4" id="KW-1185">Reference proteome</keyword>
<dbReference type="PANTHER" id="PTHR46513">
    <property type="entry name" value="VITELLOGENIN RECEPTOR-LIKE PROTEIN-RELATED-RELATED"/>
    <property type="match status" value="1"/>
</dbReference>
<name>A0AAD9MXH3_9ANNE</name>
<organism evidence="3 4">
    <name type="scientific">Paralvinella palmiformis</name>
    <dbReference type="NCBI Taxonomy" id="53620"/>
    <lineage>
        <taxon>Eukaryota</taxon>
        <taxon>Metazoa</taxon>
        <taxon>Spiralia</taxon>
        <taxon>Lophotrochozoa</taxon>
        <taxon>Annelida</taxon>
        <taxon>Polychaeta</taxon>
        <taxon>Sedentaria</taxon>
        <taxon>Canalipalpata</taxon>
        <taxon>Terebellida</taxon>
        <taxon>Terebelliformia</taxon>
        <taxon>Alvinellidae</taxon>
        <taxon>Paralvinella</taxon>
    </lineage>
</organism>
<dbReference type="AlphaFoldDB" id="A0AAD9MXH3"/>
<gene>
    <name evidence="3" type="ORF">LSH36_555g03023</name>
</gene>
<feature type="chain" id="PRO_5042014597" evidence="2">
    <location>
        <begin position="38"/>
        <end position="297"/>
    </location>
</feature>
<keyword evidence="2" id="KW-0732">Signal</keyword>